<protein>
    <recommendedName>
        <fullName evidence="4">Coenzyme Q-binding protein COQ10 START domain-containing protein</fullName>
    </recommendedName>
</protein>
<dbReference type="PANTHER" id="PTHR12901:SF10">
    <property type="entry name" value="COENZYME Q-BINDING PROTEIN COQ10, MITOCHONDRIAL"/>
    <property type="match status" value="1"/>
</dbReference>
<keyword evidence="6" id="KW-1185">Reference proteome</keyword>
<evidence type="ECO:0000256" key="1">
    <source>
        <dbReference type="ARBA" id="ARBA00006885"/>
    </source>
</evidence>
<sequence length="187" mass="21061">MPPFLSTYESVGSIVTRKNWSRHVIEPAASYQQLQTCDQTRCLGCIAEQILAFPVLIRYSPVQLFDVVAAVDLCQDFVPWCQRLEILKSYPDGSFDAELEIGFKFLVEGYVSHTTVSQCTLFDHPINIWQFNSGPVPGSCSCSIYFLVASMFFREVVSRLVGSFSERCCLMYGPGVPIQEDIYGQRA</sequence>
<dbReference type="InterPro" id="IPR044996">
    <property type="entry name" value="COQ10-like"/>
</dbReference>
<feature type="domain" description="Coenzyme Q-binding protein COQ10 START" evidence="4">
    <location>
        <begin position="57"/>
        <end position="159"/>
    </location>
</feature>
<dbReference type="Gene3D" id="3.30.530.20">
    <property type="match status" value="1"/>
</dbReference>
<organism evidence="5 6">
    <name type="scientific">Eucalyptus globulus</name>
    <name type="common">Tasmanian blue gum</name>
    <dbReference type="NCBI Taxonomy" id="34317"/>
    <lineage>
        <taxon>Eukaryota</taxon>
        <taxon>Viridiplantae</taxon>
        <taxon>Streptophyta</taxon>
        <taxon>Embryophyta</taxon>
        <taxon>Tracheophyta</taxon>
        <taxon>Spermatophyta</taxon>
        <taxon>Magnoliopsida</taxon>
        <taxon>eudicotyledons</taxon>
        <taxon>Gunneridae</taxon>
        <taxon>Pentapetalae</taxon>
        <taxon>rosids</taxon>
        <taxon>malvids</taxon>
        <taxon>Myrtales</taxon>
        <taxon>Myrtaceae</taxon>
        <taxon>Myrtoideae</taxon>
        <taxon>Eucalypteae</taxon>
        <taxon>Eucalyptus</taxon>
    </lineage>
</organism>
<dbReference type="SUPFAM" id="SSF55961">
    <property type="entry name" value="Bet v1-like"/>
    <property type="match status" value="1"/>
</dbReference>
<comment type="function">
    <text evidence="3">Required for the function of coenzyme Q in the respiratory chain. May serve as a chaperone or may be involved in the transport of Q6 from its site of synthesis to the catalytic sites of the respiratory complexes.</text>
</comment>
<evidence type="ECO:0000313" key="5">
    <source>
        <dbReference type="EMBL" id="KAL3734834.1"/>
    </source>
</evidence>
<accession>A0ABD3K8V7</accession>
<dbReference type="Proteomes" id="UP001634007">
    <property type="component" value="Unassembled WGS sequence"/>
</dbReference>
<dbReference type="Pfam" id="PF03364">
    <property type="entry name" value="Polyketide_cyc"/>
    <property type="match status" value="1"/>
</dbReference>
<dbReference type="InterPro" id="IPR023393">
    <property type="entry name" value="START-like_dom_sf"/>
</dbReference>
<dbReference type="PANTHER" id="PTHR12901">
    <property type="entry name" value="SPERM PROTEIN HOMOLOG"/>
    <property type="match status" value="1"/>
</dbReference>
<dbReference type="InterPro" id="IPR005031">
    <property type="entry name" value="COQ10_START"/>
</dbReference>
<gene>
    <name evidence="5" type="ORF">ACJRO7_024073</name>
</gene>
<proteinExistence type="inferred from homology"/>
<evidence type="ECO:0000256" key="3">
    <source>
        <dbReference type="ARBA" id="ARBA00024947"/>
    </source>
</evidence>
<evidence type="ECO:0000313" key="6">
    <source>
        <dbReference type="Proteomes" id="UP001634007"/>
    </source>
</evidence>
<comment type="caution">
    <text evidence="5">The sequence shown here is derived from an EMBL/GenBank/DDBJ whole genome shotgun (WGS) entry which is preliminary data.</text>
</comment>
<evidence type="ECO:0000256" key="2">
    <source>
        <dbReference type="ARBA" id="ARBA00011814"/>
    </source>
</evidence>
<evidence type="ECO:0000259" key="4">
    <source>
        <dbReference type="Pfam" id="PF03364"/>
    </source>
</evidence>
<dbReference type="EMBL" id="JBJKBG010000006">
    <property type="protein sequence ID" value="KAL3734834.1"/>
    <property type="molecule type" value="Genomic_DNA"/>
</dbReference>
<dbReference type="AlphaFoldDB" id="A0ABD3K8V7"/>
<comment type="similarity">
    <text evidence="1">Belongs to the COQ10 family.</text>
</comment>
<name>A0ABD3K8V7_EUCGL</name>
<reference evidence="5 6" key="1">
    <citation type="submission" date="2024-11" db="EMBL/GenBank/DDBJ databases">
        <title>Chromosome-level genome assembly of Eucalyptus globulus Labill. provides insights into its genome evolution.</title>
        <authorList>
            <person name="Li X."/>
        </authorList>
    </citation>
    <scope>NUCLEOTIDE SEQUENCE [LARGE SCALE GENOMIC DNA]</scope>
    <source>
        <strain evidence="5">CL2024</strain>
        <tissue evidence="5">Fresh tender leaves</tissue>
    </source>
</reference>
<comment type="subunit">
    <text evidence="2">Interacts with coenzyme Q.</text>
</comment>